<dbReference type="Pfam" id="PF03993">
    <property type="entry name" value="DUF349"/>
    <property type="match status" value="2"/>
</dbReference>
<evidence type="ECO:0000313" key="2">
    <source>
        <dbReference type="EMBL" id="PRO71094.1"/>
    </source>
</evidence>
<protein>
    <recommendedName>
        <fullName evidence="4">DUF349 domain-containing protein</fullName>
    </recommendedName>
</protein>
<sequence>MNNPLRGLNRMIFSRFFSPSHSSNDPDTRIKAIEKLSPDSPNERRILHELAFNDSAAAVSLAALEKLNSFALWLKMSQIAKEPRLVTAAQARVECALIDGNAEISQQEIKEYLLKSAPAEQVIKCLPLMTELHQDKTFCLDILNKLGRSSFTQQLFSATPESALKLAIIDNSQDSDLLQKLLRKTTDETLQQALSDRLDYLQELAQKPVRLGREVTLVLSKLLALLEKSDFEQITADQVSLNQEYQVLKADFGCLDDEARQEYEAKLASLNERVSALLARLKPEFEAQQRAAAHKEAQQSCTEAVAEVKRLHKQLQGEQILSLTLGEVTVFQQAVEKAENALAALQEYAEPTEEIESMLESYRHIWGRLPDLQRQVAALQTQLQTWQQWLVDDNVSWQLDEIKTSWREQTASMAVVPVFLRTQWQTLLEQLKVREQQRQSSQQRHLKHCRKHINIINNMVEQGKYRAAMARFQQLEKDYQSLPPDTRAMLEKRFEQTREQIARLEGWQIYLAAPRKPELIEQAEALLQESQNDMPGRARSIKYLRQQWQSLGESNTVEDQALNTRFDELLEKAFEPCRRYYAELELQNDKAAAERQQLIEQMVALANDSDEPAQQFQQFEALKKQWQQAGQTDSERYRQLRETWDQACSVVTEVITPWLQQNRQTKQALIDEVNALSELDDIHQARTQAKALQARWKTIGPAGKRYESKLWFAFKAANDNLFNKAKSVQAEQKAAQSQAASQWREQLQQVQQALQNDQTAASDVQQMLDECQLALKEVNDSKLQKTLAIELAAVQSTLDAAVDQQLNEAFASATEQMLEQVLTSKQPVSALAEDYPILPASWFKGNGIDEPQDWLKTLLTLEVLAQLDSPEADGSLRSTVQLQLMQAKLNGESLPSAYPLIGELLASQAVLTELDTLPFRQRLFDVCVHFGLPGEA</sequence>
<dbReference type="EMBL" id="PVNP01000214">
    <property type="protein sequence ID" value="PRO71094.1"/>
    <property type="molecule type" value="Genomic_DNA"/>
</dbReference>
<feature type="coiled-coil region" evidence="1">
    <location>
        <begin position="260"/>
        <end position="314"/>
    </location>
</feature>
<reference evidence="3" key="1">
    <citation type="journal article" date="2020" name="Int. J. Syst. Evol. Microbiol.">
        <title>Alteromonas alba sp. nov., a marine bacterium isolated from the seawater of the West Pacific Ocean.</title>
        <authorList>
            <person name="Sun C."/>
            <person name="Wu Y.-H."/>
            <person name="Xamxidin M."/>
            <person name="Cheng H."/>
            <person name="Xu X.-W."/>
        </authorList>
    </citation>
    <scope>NUCLEOTIDE SEQUENCE [LARGE SCALE GENOMIC DNA]</scope>
    <source>
        <strain evidence="3">190</strain>
    </source>
</reference>
<accession>A0A2S9V3V9</accession>
<comment type="caution">
    <text evidence="2">The sequence shown here is derived from an EMBL/GenBank/DDBJ whole genome shotgun (WGS) entry which is preliminary data.</text>
</comment>
<organism evidence="2 3">
    <name type="scientific">Alteromonas alba</name>
    <dbReference type="NCBI Taxonomy" id="2079529"/>
    <lineage>
        <taxon>Bacteria</taxon>
        <taxon>Pseudomonadati</taxon>
        <taxon>Pseudomonadota</taxon>
        <taxon>Gammaproteobacteria</taxon>
        <taxon>Alteromonadales</taxon>
        <taxon>Alteromonadaceae</taxon>
        <taxon>Alteromonas/Salinimonas group</taxon>
        <taxon>Alteromonas</taxon>
    </lineage>
</organism>
<dbReference type="OrthoDB" id="5523335at2"/>
<keyword evidence="3" id="KW-1185">Reference proteome</keyword>
<dbReference type="Proteomes" id="UP000238949">
    <property type="component" value="Unassembled WGS sequence"/>
</dbReference>
<name>A0A2S9V3V9_9ALTE</name>
<evidence type="ECO:0008006" key="4">
    <source>
        <dbReference type="Google" id="ProtNLM"/>
    </source>
</evidence>
<feature type="coiled-coil region" evidence="1">
    <location>
        <begin position="581"/>
        <end position="608"/>
    </location>
</feature>
<feature type="coiled-coil region" evidence="1">
    <location>
        <begin position="718"/>
        <end position="760"/>
    </location>
</feature>
<gene>
    <name evidence="2" type="ORF">C6Y40_23365</name>
</gene>
<dbReference type="AlphaFoldDB" id="A0A2S9V3V9"/>
<proteinExistence type="predicted"/>
<evidence type="ECO:0000313" key="3">
    <source>
        <dbReference type="Proteomes" id="UP000238949"/>
    </source>
</evidence>
<evidence type="ECO:0000256" key="1">
    <source>
        <dbReference type="SAM" id="Coils"/>
    </source>
</evidence>
<dbReference type="InterPro" id="IPR007139">
    <property type="entry name" value="DUF349"/>
</dbReference>
<keyword evidence="1" id="KW-0175">Coiled coil</keyword>